<evidence type="ECO:0000313" key="2">
    <source>
        <dbReference type="Proteomes" id="UP000189677"/>
    </source>
</evidence>
<gene>
    <name evidence="1" type="ORF">BBN63_22345</name>
</gene>
<sequence>MGNLSRTARAETLLSKRTKADIARALARRDDFAGQGLTAMAQGALEVRISVLVKMSVAGFLEYAATEAHGRYMAHLEVCGCRAVGIICKTGDALLTEWRDARELTGADA</sequence>
<dbReference type="KEGG" id="snw:BBN63_22345"/>
<dbReference type="EMBL" id="CP018047">
    <property type="protein sequence ID" value="AQU68541.1"/>
    <property type="molecule type" value="Genomic_DNA"/>
</dbReference>
<protein>
    <submittedName>
        <fullName evidence="1">Uncharacterized protein</fullName>
    </submittedName>
</protein>
<reference evidence="1 2" key="1">
    <citation type="submission" date="2016-11" db="EMBL/GenBank/DDBJ databases">
        <title>Complete genome sequence of Streptomyces niveus SCSIO 3406.</title>
        <authorList>
            <person name="Zhu Q."/>
            <person name="Cheng W."/>
            <person name="Song Y."/>
            <person name="Li Q."/>
            <person name="Ju J."/>
        </authorList>
    </citation>
    <scope>NUCLEOTIDE SEQUENCE [LARGE SCALE GENOMIC DNA]</scope>
    <source>
        <strain evidence="1 2">SCSIO 3406</strain>
    </source>
</reference>
<organism evidence="1 2">
    <name type="scientific">Streptomyces niveus</name>
    <name type="common">Streptomyces spheroides</name>
    <dbReference type="NCBI Taxonomy" id="193462"/>
    <lineage>
        <taxon>Bacteria</taxon>
        <taxon>Bacillati</taxon>
        <taxon>Actinomycetota</taxon>
        <taxon>Actinomycetes</taxon>
        <taxon>Kitasatosporales</taxon>
        <taxon>Streptomycetaceae</taxon>
        <taxon>Streptomyces</taxon>
    </lineage>
</organism>
<proteinExistence type="predicted"/>
<dbReference type="AlphaFoldDB" id="A0A1U9QXI5"/>
<dbReference type="Proteomes" id="UP000189677">
    <property type="component" value="Chromosome"/>
</dbReference>
<evidence type="ECO:0000313" key="1">
    <source>
        <dbReference type="EMBL" id="AQU68541.1"/>
    </source>
</evidence>
<keyword evidence="2" id="KW-1185">Reference proteome</keyword>
<name>A0A1U9QXI5_STRNV</name>
<accession>A0A1U9QXI5</accession>